<dbReference type="RefSeq" id="WP_013137946.1">
    <property type="nucleotide sequence ID" value="NC_014168.1"/>
</dbReference>
<dbReference type="FunFam" id="3.40.50.300:FF:000127">
    <property type="entry name" value="Ribose import ATP-binding protein RbsA"/>
    <property type="match status" value="1"/>
</dbReference>
<dbReference type="GO" id="GO:0005886">
    <property type="term" value="C:plasma membrane"/>
    <property type="evidence" value="ECO:0007669"/>
    <property type="project" value="UniProtKB-SubCell"/>
</dbReference>
<evidence type="ECO:0000313" key="11">
    <source>
        <dbReference type="Proteomes" id="UP000002247"/>
    </source>
</evidence>
<dbReference type="PROSITE" id="PS50893">
    <property type="entry name" value="ABC_TRANSPORTER_2"/>
    <property type="match status" value="2"/>
</dbReference>
<accession>D6ZEW6</accession>
<evidence type="ECO:0000259" key="9">
    <source>
        <dbReference type="PROSITE" id="PS50893"/>
    </source>
</evidence>
<dbReference type="EMBL" id="CP001958">
    <property type="protein sequence ID" value="ADG97490.1"/>
    <property type="molecule type" value="Genomic_DNA"/>
</dbReference>
<dbReference type="PANTHER" id="PTHR43790">
    <property type="entry name" value="CARBOHYDRATE TRANSPORT ATP-BINDING PROTEIN MG119-RELATED"/>
    <property type="match status" value="1"/>
</dbReference>
<keyword evidence="8" id="KW-0472">Membrane</keyword>
<organism evidence="10 11">
    <name type="scientific">Segniliparus rotundus (strain ATCC BAA-972 / CDC 1076 / CIP 108378 / DSM 44985 / JCM 13578)</name>
    <dbReference type="NCBI Taxonomy" id="640132"/>
    <lineage>
        <taxon>Bacteria</taxon>
        <taxon>Bacillati</taxon>
        <taxon>Actinomycetota</taxon>
        <taxon>Actinomycetes</taxon>
        <taxon>Mycobacteriales</taxon>
        <taxon>Segniliparaceae</taxon>
        <taxon>Segniliparus</taxon>
    </lineage>
</organism>
<feature type="domain" description="ABC transporter" evidence="9">
    <location>
        <begin position="255"/>
        <end position="502"/>
    </location>
</feature>
<protein>
    <submittedName>
        <fullName evidence="10">ABC transporter related protein</fullName>
    </submittedName>
</protein>
<name>D6ZEW6_SEGRD</name>
<dbReference type="InterPro" id="IPR027417">
    <property type="entry name" value="P-loop_NTPase"/>
</dbReference>
<proteinExistence type="predicted"/>
<dbReference type="SMART" id="SM00382">
    <property type="entry name" value="AAA"/>
    <property type="match status" value="1"/>
</dbReference>
<evidence type="ECO:0000313" key="10">
    <source>
        <dbReference type="EMBL" id="ADG97490.1"/>
    </source>
</evidence>
<keyword evidence="5" id="KW-0547">Nucleotide-binding</keyword>
<comment type="subcellular location">
    <subcellularLocation>
        <location evidence="1">Cell membrane</location>
        <topology evidence="1">Peripheral membrane protein</topology>
    </subcellularLocation>
</comment>
<keyword evidence="11" id="KW-1185">Reference proteome</keyword>
<dbReference type="CDD" id="cd03215">
    <property type="entry name" value="ABC_Carb_Monos_II"/>
    <property type="match status" value="1"/>
</dbReference>
<dbReference type="eggNOG" id="COG3845">
    <property type="taxonomic scope" value="Bacteria"/>
</dbReference>
<dbReference type="SUPFAM" id="SSF52540">
    <property type="entry name" value="P-loop containing nucleoside triphosphate hydrolases"/>
    <property type="match status" value="2"/>
</dbReference>
<dbReference type="HOGENOM" id="CLU_000604_92_0_11"/>
<evidence type="ECO:0000256" key="1">
    <source>
        <dbReference type="ARBA" id="ARBA00004202"/>
    </source>
</evidence>
<dbReference type="CDD" id="cd03216">
    <property type="entry name" value="ABC_Carb_Monos_I"/>
    <property type="match status" value="1"/>
</dbReference>
<dbReference type="GO" id="GO:0016887">
    <property type="term" value="F:ATP hydrolysis activity"/>
    <property type="evidence" value="ECO:0007669"/>
    <property type="project" value="InterPro"/>
</dbReference>
<evidence type="ECO:0000256" key="4">
    <source>
        <dbReference type="ARBA" id="ARBA00022737"/>
    </source>
</evidence>
<dbReference type="Pfam" id="PF00005">
    <property type="entry name" value="ABC_tran"/>
    <property type="match status" value="2"/>
</dbReference>
<dbReference type="InterPro" id="IPR017871">
    <property type="entry name" value="ABC_transporter-like_CS"/>
</dbReference>
<evidence type="ECO:0000256" key="2">
    <source>
        <dbReference type="ARBA" id="ARBA00022448"/>
    </source>
</evidence>
<reference evidence="10 11" key="1">
    <citation type="journal article" date="2010" name="Stand. Genomic Sci.">
        <title>Complete genome sequence of Segniliparus rotundus type strain (CDC 1076).</title>
        <authorList>
            <person name="Sikorski J."/>
            <person name="Lapidus A."/>
            <person name="Copeland A."/>
            <person name="Misra M."/>
            <person name="Glavina Del Rio T."/>
            <person name="Nolan M."/>
            <person name="Lucas S."/>
            <person name="Chen F."/>
            <person name="Tice H."/>
            <person name="Cheng J.F."/>
            <person name="Jando M."/>
            <person name="Schneider S."/>
            <person name="Bruce D."/>
            <person name="Goodwin L."/>
            <person name="Pitluck S."/>
            <person name="Liolios K."/>
            <person name="Mikhailova N."/>
            <person name="Pati A."/>
            <person name="Ivanova N."/>
            <person name="Mavromatis K."/>
            <person name="Chen A."/>
            <person name="Palaniappan K."/>
            <person name="Chertkov O."/>
            <person name="Land M."/>
            <person name="Hauser L."/>
            <person name="Chang Y.J."/>
            <person name="Jeffries C.D."/>
            <person name="Brettin T."/>
            <person name="Detter J.C."/>
            <person name="Han C."/>
            <person name="Rohde M."/>
            <person name="Goker M."/>
            <person name="Bristow J."/>
            <person name="Eisen J.A."/>
            <person name="Markowitz V."/>
            <person name="Hugenholtz P."/>
            <person name="Kyrpides N.C."/>
            <person name="Klenk H.P."/>
        </authorList>
    </citation>
    <scope>NUCLEOTIDE SEQUENCE [LARGE SCALE GENOMIC DNA]</scope>
    <source>
        <strain evidence="11">ATCC BAA-972 / CDC 1076 / CIP 108378 / DSM 44985 / JCM 13578</strain>
    </source>
</reference>
<dbReference type="OrthoDB" id="7757085at2"/>
<keyword evidence="2" id="KW-0813">Transport</keyword>
<dbReference type="AlphaFoldDB" id="D6ZEW6"/>
<dbReference type="PROSITE" id="PS00211">
    <property type="entry name" value="ABC_TRANSPORTER_1"/>
    <property type="match status" value="1"/>
</dbReference>
<keyword evidence="3" id="KW-1003">Cell membrane</keyword>
<evidence type="ECO:0000256" key="6">
    <source>
        <dbReference type="ARBA" id="ARBA00022840"/>
    </source>
</evidence>
<dbReference type="PANTHER" id="PTHR43790:SF9">
    <property type="entry name" value="GALACTOFURANOSE TRANSPORTER ATP-BINDING PROTEIN YTFR"/>
    <property type="match status" value="1"/>
</dbReference>
<evidence type="ECO:0000256" key="8">
    <source>
        <dbReference type="ARBA" id="ARBA00023136"/>
    </source>
</evidence>
<keyword evidence="4" id="KW-0677">Repeat</keyword>
<dbReference type="InterPro" id="IPR050107">
    <property type="entry name" value="ABC_carbohydrate_import_ATPase"/>
</dbReference>
<gene>
    <name evidence="10" type="ordered locus">Srot_1017</name>
</gene>
<evidence type="ECO:0000256" key="7">
    <source>
        <dbReference type="ARBA" id="ARBA00022967"/>
    </source>
</evidence>
<keyword evidence="6" id="KW-0067">ATP-binding</keyword>
<dbReference type="Proteomes" id="UP000002247">
    <property type="component" value="Chromosome"/>
</dbReference>
<evidence type="ECO:0000256" key="5">
    <source>
        <dbReference type="ARBA" id="ARBA00022741"/>
    </source>
</evidence>
<dbReference type="InterPro" id="IPR003439">
    <property type="entry name" value="ABC_transporter-like_ATP-bd"/>
</dbReference>
<sequence length="503" mass="53168">MSPVALQLTGVVKRYPGVVANDSVALTVQTGHVHAICGENGAGKSTLMKILYGMVKPDEGTIAVRGEEVAFHSPAQAIQAGIGMVHQHFMLAENLTVLENVVLGAESLHGIGAKARSALRSLAQRSGLAVDVDARVSELGVADRQRVEILKVLYRGARIIILDEPTAVLAPAEADALFSVLRAMRAQGYTFLFISHKLGEVRAVADMVTVIRRGRTIATVDPKTVTNSQLAELIVGSIPDLARREAVREPGEPVLRLAGVSVAGEGGRPELAEVDLTVREGEILGVAGVEGNGQTALAEVVLGMRQACGGTLELRDRSGDMRALAGRSVLRRRAAGVGYVAEDRHRHSLLLRQSLWRNRVLGFQSRLARRQWLAIGEAKAQAEDIRVSFDVRAPGVATPIGALSGGNQQKFIMGRELSGDPVLLVAAQPTRGVDVGAQSLLWGKLREAKAGGLAVLLISADLDELLALCDRIVVLHSGRIVAEADPRTVTAGELGAAMTGGAV</sequence>
<dbReference type="InterPro" id="IPR003593">
    <property type="entry name" value="AAA+_ATPase"/>
</dbReference>
<keyword evidence="7" id="KW-1278">Translocase</keyword>
<dbReference type="Gene3D" id="3.40.50.300">
    <property type="entry name" value="P-loop containing nucleotide triphosphate hydrolases"/>
    <property type="match status" value="2"/>
</dbReference>
<feature type="domain" description="ABC transporter" evidence="9">
    <location>
        <begin position="6"/>
        <end position="238"/>
    </location>
</feature>
<dbReference type="GO" id="GO:0005524">
    <property type="term" value="F:ATP binding"/>
    <property type="evidence" value="ECO:0007669"/>
    <property type="project" value="UniProtKB-KW"/>
</dbReference>
<dbReference type="STRING" id="640132.Srot_1017"/>
<dbReference type="KEGG" id="srt:Srot_1017"/>
<evidence type="ECO:0000256" key="3">
    <source>
        <dbReference type="ARBA" id="ARBA00022475"/>
    </source>
</evidence>